<feature type="compositionally biased region" description="Low complexity" evidence="1">
    <location>
        <begin position="20"/>
        <end position="39"/>
    </location>
</feature>
<evidence type="ECO:0000313" key="3">
    <source>
        <dbReference type="Proteomes" id="UP001286313"/>
    </source>
</evidence>
<feature type="compositionally biased region" description="Basic and acidic residues" evidence="1">
    <location>
        <begin position="1"/>
        <end position="13"/>
    </location>
</feature>
<protein>
    <submittedName>
        <fullName evidence="2">Uncharacterized protein</fullName>
    </submittedName>
</protein>
<evidence type="ECO:0000256" key="1">
    <source>
        <dbReference type="SAM" id="MobiDB-lite"/>
    </source>
</evidence>
<organism evidence="2 3">
    <name type="scientific">Petrolisthes cinctipes</name>
    <name type="common">Flat porcelain crab</name>
    <dbReference type="NCBI Taxonomy" id="88211"/>
    <lineage>
        <taxon>Eukaryota</taxon>
        <taxon>Metazoa</taxon>
        <taxon>Ecdysozoa</taxon>
        <taxon>Arthropoda</taxon>
        <taxon>Crustacea</taxon>
        <taxon>Multicrustacea</taxon>
        <taxon>Malacostraca</taxon>
        <taxon>Eumalacostraca</taxon>
        <taxon>Eucarida</taxon>
        <taxon>Decapoda</taxon>
        <taxon>Pleocyemata</taxon>
        <taxon>Anomura</taxon>
        <taxon>Galatheoidea</taxon>
        <taxon>Porcellanidae</taxon>
        <taxon>Petrolisthes</taxon>
    </lineage>
</organism>
<dbReference type="EMBL" id="JAWQEG010001243">
    <property type="protein sequence ID" value="KAK3881234.1"/>
    <property type="molecule type" value="Genomic_DNA"/>
</dbReference>
<feature type="region of interest" description="Disordered" evidence="1">
    <location>
        <begin position="1"/>
        <end position="41"/>
    </location>
</feature>
<dbReference type="Proteomes" id="UP001286313">
    <property type="component" value="Unassembled WGS sequence"/>
</dbReference>
<evidence type="ECO:0000313" key="2">
    <source>
        <dbReference type="EMBL" id="KAK3881234.1"/>
    </source>
</evidence>
<sequence length="96" mass="10283">MAAELTDPRESGTRHRLVGEAATEAATSVASPVSPEPTVRGVLPAPSDPSTWFFKWSEGRLCAFSPNPTEPGGVKKRDDVLLKWMTGDDGVQFSPV</sequence>
<comment type="caution">
    <text evidence="2">The sequence shown here is derived from an EMBL/GenBank/DDBJ whole genome shotgun (WGS) entry which is preliminary data.</text>
</comment>
<gene>
    <name evidence="2" type="ORF">Pcinc_014316</name>
</gene>
<name>A0AAE1FVB3_PETCI</name>
<dbReference type="AlphaFoldDB" id="A0AAE1FVB3"/>
<proteinExistence type="predicted"/>
<reference evidence="2" key="1">
    <citation type="submission" date="2023-10" db="EMBL/GenBank/DDBJ databases">
        <title>Genome assemblies of two species of porcelain crab, Petrolisthes cinctipes and Petrolisthes manimaculis (Anomura: Porcellanidae).</title>
        <authorList>
            <person name="Angst P."/>
        </authorList>
    </citation>
    <scope>NUCLEOTIDE SEQUENCE</scope>
    <source>
        <strain evidence="2">PB745_01</strain>
        <tissue evidence="2">Gill</tissue>
    </source>
</reference>
<accession>A0AAE1FVB3</accession>
<keyword evidence="3" id="KW-1185">Reference proteome</keyword>